<dbReference type="eggNOG" id="ENOG5030RKE">
    <property type="taxonomic scope" value="Bacteria"/>
</dbReference>
<dbReference type="OrthoDB" id="574284at2"/>
<gene>
    <name evidence="1" type="ordered locus">Sta7437_0073</name>
</gene>
<dbReference type="HOGENOM" id="CLU_203775_0_0_3"/>
<sequence>MNNKKIPDIETRKKSLSRLREVCLMLDVLNMTLDEAIASAEADLRNNNINRRRRQEAERLFADYKKNN</sequence>
<evidence type="ECO:0000313" key="2">
    <source>
        <dbReference type="Proteomes" id="UP000010473"/>
    </source>
</evidence>
<keyword evidence="2" id="KW-1185">Reference proteome</keyword>
<accession>K9XM66</accession>
<dbReference type="EMBL" id="CP003653">
    <property type="protein sequence ID" value="AFZ33695.1"/>
    <property type="molecule type" value="Genomic_DNA"/>
</dbReference>
<proteinExistence type="predicted"/>
<dbReference type="AlphaFoldDB" id="K9XM66"/>
<dbReference type="KEGG" id="scs:Sta7437_0073"/>
<dbReference type="Proteomes" id="UP000010473">
    <property type="component" value="Chromosome"/>
</dbReference>
<name>K9XM66_STAC7</name>
<reference evidence="2" key="1">
    <citation type="journal article" date="2013" name="Proc. Natl. Acad. Sci. U.S.A.">
        <title>Improving the coverage of the cyanobacterial phylum using diversity-driven genome sequencing.</title>
        <authorList>
            <person name="Shih P.M."/>
            <person name="Wu D."/>
            <person name="Latifi A."/>
            <person name="Axen S.D."/>
            <person name="Fewer D.P."/>
            <person name="Talla E."/>
            <person name="Calteau A."/>
            <person name="Cai F."/>
            <person name="Tandeau de Marsac N."/>
            <person name="Rippka R."/>
            <person name="Herdman M."/>
            <person name="Sivonen K."/>
            <person name="Coursin T."/>
            <person name="Laurent T."/>
            <person name="Goodwin L."/>
            <person name="Nolan M."/>
            <person name="Davenport K.W."/>
            <person name="Han C.S."/>
            <person name="Rubin E.M."/>
            <person name="Eisen J.A."/>
            <person name="Woyke T."/>
            <person name="Gugger M."/>
            <person name="Kerfeld C.A."/>
        </authorList>
    </citation>
    <scope>NUCLEOTIDE SEQUENCE [LARGE SCALE GENOMIC DNA]</scope>
    <source>
        <strain evidence="2">ATCC 29371 / PCC 7437</strain>
    </source>
</reference>
<organism evidence="1 2">
    <name type="scientific">Stanieria cyanosphaera (strain ATCC 29371 / PCC 7437)</name>
    <dbReference type="NCBI Taxonomy" id="111780"/>
    <lineage>
        <taxon>Bacteria</taxon>
        <taxon>Bacillati</taxon>
        <taxon>Cyanobacteriota</taxon>
        <taxon>Cyanophyceae</taxon>
        <taxon>Pleurocapsales</taxon>
        <taxon>Dermocarpellaceae</taxon>
        <taxon>Stanieria</taxon>
    </lineage>
</organism>
<dbReference type="RefSeq" id="WP_015191368.1">
    <property type="nucleotide sequence ID" value="NC_019748.1"/>
</dbReference>
<evidence type="ECO:0000313" key="1">
    <source>
        <dbReference type="EMBL" id="AFZ33695.1"/>
    </source>
</evidence>
<dbReference type="STRING" id="111780.Sta7437_0073"/>
<protein>
    <submittedName>
        <fullName evidence="1">Uncharacterized protein</fullName>
    </submittedName>
</protein>